<keyword evidence="2" id="KW-0645">Protease</keyword>
<dbReference type="Proteomes" id="UP000809349">
    <property type="component" value="Unassembled WGS sequence"/>
</dbReference>
<dbReference type="PANTHER" id="PTHR11733:SF211">
    <property type="entry name" value="OLIGOPEPTIDASE LIPOPROTEIN M13 FAMILY"/>
    <property type="match status" value="1"/>
</dbReference>
<evidence type="ECO:0000256" key="6">
    <source>
        <dbReference type="ARBA" id="ARBA00023049"/>
    </source>
</evidence>
<protein>
    <submittedName>
        <fullName evidence="10">M13 family metallopeptidase</fullName>
    </submittedName>
</protein>
<dbReference type="PROSITE" id="PS51885">
    <property type="entry name" value="NEPRILYSIN"/>
    <property type="match status" value="1"/>
</dbReference>
<dbReference type="CDD" id="cd08662">
    <property type="entry name" value="M13"/>
    <property type="match status" value="1"/>
</dbReference>
<evidence type="ECO:0000259" key="8">
    <source>
        <dbReference type="Pfam" id="PF01431"/>
    </source>
</evidence>
<evidence type="ECO:0000256" key="5">
    <source>
        <dbReference type="ARBA" id="ARBA00022833"/>
    </source>
</evidence>
<dbReference type="Gene3D" id="3.40.390.10">
    <property type="entry name" value="Collagenase (Catalytic Domain)"/>
    <property type="match status" value="1"/>
</dbReference>
<gene>
    <name evidence="10" type="ORF">I4X03_005580</name>
</gene>
<comment type="cofactor">
    <cofactor evidence="1">
        <name>Zn(2+)</name>
        <dbReference type="ChEBI" id="CHEBI:29105"/>
    </cofactor>
</comment>
<evidence type="ECO:0000256" key="1">
    <source>
        <dbReference type="ARBA" id="ARBA00001947"/>
    </source>
</evidence>
<keyword evidence="6" id="KW-0482">Metalloprotease</keyword>
<evidence type="ECO:0000313" key="11">
    <source>
        <dbReference type="Proteomes" id="UP000809349"/>
    </source>
</evidence>
<sequence length="681" mass="74245">MKTSWKPARTAIAVALYATFAIGSAHAQTSAAKPVPAASMTVLPGDDFFAYANAGWLANTEIPADRSSWGAGAALAEETNQRIRNMIETIAADKNAGGDARIVADYYSSFMDEAAIEAKGAAPLKPALAKIDAIKDKAALVRALGASVRADVDPLNATDFFTENLFGLWVAQGLNDPARNTPYLLQGGLGMPDRAYYLADSPRMAELRTKYQQHIAAMLTLAGYADGGARAARVFALETAIAQSHAPREDSADVQKANNNWSVKDFAARAPGIDWNAFFKAAGLAGQDKFIVWHPSAMAGAAKLVASTDVATWKDFLAFHAINHNAAVLPKAFADQHFAFYGTAMSGTPQQSLRWKRALAATNNAVDEAVGKLYVERFFPAENKQRLQQMVSNIVTAFSKRVEKLEWMAPATRAHAQEKLRTLYVGIGYPERWTSYAGLKVVRGDPLGNAMRAEEFGYAQALAKLKKPVDRTEWSMPPHVVNAVNMPMQNALNFPAAILQPPFFDPKASDAVNYGAIGAVIGHEISHSFDDQGAQFDAQGRLRDWWTKEDLAHFKTASDKLIAQYSDYKPFPDLAVNGQLTLSENLADLAGLAAAYDAYKATGSDKASMVDGDREFFIGYGNTWRTKMREGAARQRILTDGHAPGEYRTATVRNLDAWYKAFDVKPGQKLYLAPGQRVRVW</sequence>
<feature type="signal peptide" evidence="7">
    <location>
        <begin position="1"/>
        <end position="27"/>
    </location>
</feature>
<dbReference type="Pfam" id="PF01431">
    <property type="entry name" value="Peptidase_M13"/>
    <property type="match status" value="1"/>
</dbReference>
<keyword evidence="7" id="KW-0732">Signal</keyword>
<evidence type="ECO:0000256" key="3">
    <source>
        <dbReference type="ARBA" id="ARBA00022723"/>
    </source>
</evidence>
<evidence type="ECO:0000313" key="10">
    <source>
        <dbReference type="EMBL" id="MBZ2206725.1"/>
    </source>
</evidence>
<dbReference type="InterPro" id="IPR042089">
    <property type="entry name" value="Peptidase_M13_dom_2"/>
</dbReference>
<dbReference type="PRINTS" id="PR00786">
    <property type="entry name" value="NEPRILYSIN"/>
</dbReference>
<feature type="chain" id="PRO_5045718892" evidence="7">
    <location>
        <begin position="28"/>
        <end position="681"/>
    </location>
</feature>
<evidence type="ECO:0000256" key="4">
    <source>
        <dbReference type="ARBA" id="ARBA00022801"/>
    </source>
</evidence>
<feature type="domain" description="Peptidase M13 N-terminal" evidence="9">
    <location>
        <begin position="44"/>
        <end position="430"/>
    </location>
</feature>
<reference evidence="10 11" key="1">
    <citation type="submission" date="2021-01" db="EMBL/GenBank/DDBJ databases">
        <authorList>
            <person name="Ruan W."/>
            <person name="Khan S.A."/>
            <person name="Jeon C.O."/>
        </authorList>
    </citation>
    <scope>NUCLEOTIDE SEQUENCE [LARGE SCALE GENOMIC DNA]</scope>
    <source>
        <strain evidence="10 11">R798</strain>
    </source>
</reference>
<keyword evidence="11" id="KW-1185">Reference proteome</keyword>
<evidence type="ECO:0000256" key="2">
    <source>
        <dbReference type="ARBA" id="ARBA00022670"/>
    </source>
</evidence>
<keyword evidence="4" id="KW-0378">Hydrolase</keyword>
<comment type="caution">
    <text evidence="10">The sequence shown here is derived from an EMBL/GenBank/DDBJ whole genome shotgun (WGS) entry which is preliminary data.</text>
</comment>
<dbReference type="Gene3D" id="1.10.1380.10">
    <property type="entry name" value="Neutral endopeptidase , domain2"/>
    <property type="match status" value="1"/>
</dbReference>
<dbReference type="InterPro" id="IPR024079">
    <property type="entry name" value="MetalloPept_cat_dom_sf"/>
</dbReference>
<name>A0ABS7SKK8_9BURK</name>
<dbReference type="SUPFAM" id="SSF55486">
    <property type="entry name" value="Metalloproteases ('zincins'), catalytic domain"/>
    <property type="match status" value="1"/>
</dbReference>
<evidence type="ECO:0000256" key="7">
    <source>
        <dbReference type="SAM" id="SignalP"/>
    </source>
</evidence>
<accession>A0ABS7SKK8</accession>
<dbReference type="InterPro" id="IPR008753">
    <property type="entry name" value="Peptidase_M13_N"/>
</dbReference>
<dbReference type="InterPro" id="IPR018497">
    <property type="entry name" value="Peptidase_M13_C"/>
</dbReference>
<dbReference type="InterPro" id="IPR000718">
    <property type="entry name" value="Peptidase_M13"/>
</dbReference>
<keyword evidence="3" id="KW-0479">Metal-binding</keyword>
<proteinExistence type="predicted"/>
<organism evidence="10 11">
    <name type="scientific">Massilia soli</name>
    <dbReference type="NCBI Taxonomy" id="2792854"/>
    <lineage>
        <taxon>Bacteria</taxon>
        <taxon>Pseudomonadati</taxon>
        <taxon>Pseudomonadota</taxon>
        <taxon>Betaproteobacteria</taxon>
        <taxon>Burkholderiales</taxon>
        <taxon>Oxalobacteraceae</taxon>
        <taxon>Telluria group</taxon>
        <taxon>Massilia</taxon>
    </lineage>
</organism>
<evidence type="ECO:0000259" key="9">
    <source>
        <dbReference type="Pfam" id="PF05649"/>
    </source>
</evidence>
<feature type="domain" description="Peptidase M13 C-terminal" evidence="8">
    <location>
        <begin position="482"/>
        <end position="678"/>
    </location>
</feature>
<dbReference type="EMBL" id="JAFBIL020000002">
    <property type="protein sequence ID" value="MBZ2206725.1"/>
    <property type="molecule type" value="Genomic_DNA"/>
</dbReference>
<dbReference type="Pfam" id="PF05649">
    <property type="entry name" value="Peptidase_M13_N"/>
    <property type="match status" value="1"/>
</dbReference>
<keyword evidence="5" id="KW-0862">Zinc</keyword>
<dbReference type="PANTHER" id="PTHR11733">
    <property type="entry name" value="ZINC METALLOPROTEASE FAMILY M13 NEPRILYSIN-RELATED"/>
    <property type="match status" value="1"/>
</dbReference>
<reference evidence="10 11" key="2">
    <citation type="submission" date="2021-08" db="EMBL/GenBank/DDBJ databases">
        <title>Massilia sp. R798.</title>
        <authorList>
            <person name="Baek J.H."/>
            <person name="Jung H.S."/>
            <person name="Kim K.R."/>
            <person name="Jeon C.O."/>
        </authorList>
    </citation>
    <scope>NUCLEOTIDE SEQUENCE [LARGE SCALE GENOMIC DNA]</scope>
    <source>
        <strain evidence="10 11">R798</strain>
    </source>
</reference>